<sequence length="319" mass="36102">VDIQALPSNLPFRPERSTPKPIVQGPQTAVIVGPAGEEIWTDEHARVKVQFHWDRRGKKNDQSSCWVRVSQPWAGQNFGMVAIPRIGQEVVVSFLEGDPDQPLITGRVYNADQMPPWDLPGNKTQSGILSRSSQGGHYDHANALRFEDKKGAEEVWLHAEKDQRIEVEHDESHWVGNDRRKTIDRDETTIVHRHRTETVDGNETITVHQNRTETVDQNETLTIHQHRKERVDHNETISIGDNRNEDVGKNESVTIGKNQSLSVGSSRDKQIGRNEQDKISKNWSIKVGQLKTETVGMAYMQNVGLAKMMTIGMAYNVNV</sequence>
<evidence type="ECO:0000259" key="4">
    <source>
        <dbReference type="Pfam" id="PF04717"/>
    </source>
</evidence>
<proteinExistence type="inferred from homology"/>
<dbReference type="Proteomes" id="UP001172778">
    <property type="component" value="Unassembled WGS sequence"/>
</dbReference>
<dbReference type="InterPro" id="IPR037026">
    <property type="entry name" value="Vgr_OB-fold_dom_sf"/>
</dbReference>
<name>A0ABT7E454_9NEIS</name>
<accession>A0ABT7E454</accession>
<reference evidence="6" key="1">
    <citation type="submission" date="2023-03" db="EMBL/GenBank/DDBJ databases">
        <title>Chitinimonas shenzhenensis gen. nov., sp. nov., a novel member of family Burkholderiaceae isolated from activated sludge collected in Shen Zhen, China.</title>
        <authorList>
            <person name="Wang X."/>
        </authorList>
    </citation>
    <scope>NUCLEOTIDE SEQUENCE</scope>
    <source>
        <strain evidence="6">DQS-5</strain>
    </source>
</reference>
<feature type="non-terminal residue" evidence="6">
    <location>
        <position position="1"/>
    </location>
</feature>
<feature type="non-terminal residue" evidence="6">
    <location>
        <position position="319"/>
    </location>
</feature>
<dbReference type="InterPro" id="IPR006531">
    <property type="entry name" value="Gp5/Vgr_OB"/>
</dbReference>
<dbReference type="Gene3D" id="2.40.50.230">
    <property type="entry name" value="Gp5 N-terminal domain"/>
    <property type="match status" value="1"/>
</dbReference>
<dbReference type="PANTHER" id="PTHR32305">
    <property type="match status" value="1"/>
</dbReference>
<keyword evidence="7" id="KW-1185">Reference proteome</keyword>
<evidence type="ECO:0000256" key="2">
    <source>
        <dbReference type="ARBA" id="ARBA00005558"/>
    </source>
</evidence>
<dbReference type="InterPro" id="IPR017847">
    <property type="entry name" value="T6SS_RhsGE_Vgr_subset"/>
</dbReference>
<dbReference type="PANTHER" id="PTHR32305:SF15">
    <property type="entry name" value="PROTEIN RHSA-RELATED"/>
    <property type="match status" value="1"/>
</dbReference>
<feature type="domain" description="Gp5/Type VI secretion system Vgr protein OB-fold" evidence="4">
    <location>
        <begin position="42"/>
        <end position="109"/>
    </location>
</feature>
<dbReference type="Pfam" id="PF04717">
    <property type="entry name" value="Phage_base_V"/>
    <property type="match status" value="1"/>
</dbReference>
<protein>
    <submittedName>
        <fullName evidence="6">Type VI secretion system tip protein TssI/VgrG</fullName>
    </submittedName>
</protein>
<dbReference type="EMBL" id="JARRAF010000133">
    <property type="protein sequence ID" value="MDK2127096.1"/>
    <property type="molecule type" value="Genomic_DNA"/>
</dbReference>
<keyword evidence="3" id="KW-0964">Secreted</keyword>
<dbReference type="InterPro" id="IPR006533">
    <property type="entry name" value="T6SS_Vgr_RhsGE"/>
</dbReference>
<gene>
    <name evidence="6" type="primary">tssI</name>
    <name evidence="6" type="ORF">PZA18_23965</name>
</gene>
<comment type="similarity">
    <text evidence="2">Belongs to the VgrG protein family.</text>
</comment>
<evidence type="ECO:0000313" key="6">
    <source>
        <dbReference type="EMBL" id="MDK2127096.1"/>
    </source>
</evidence>
<dbReference type="InterPro" id="IPR054030">
    <property type="entry name" value="Gp5_Vgr_C"/>
</dbReference>
<organism evidence="6 7">
    <name type="scientific">Parachitinimonas caeni</name>
    <dbReference type="NCBI Taxonomy" id="3031301"/>
    <lineage>
        <taxon>Bacteria</taxon>
        <taxon>Pseudomonadati</taxon>
        <taxon>Pseudomonadota</taxon>
        <taxon>Betaproteobacteria</taxon>
        <taxon>Neisseriales</taxon>
        <taxon>Chitinibacteraceae</taxon>
        <taxon>Parachitinimonas</taxon>
    </lineage>
</organism>
<dbReference type="NCBIfam" id="TIGR01646">
    <property type="entry name" value="vgr_GE"/>
    <property type="match status" value="1"/>
</dbReference>
<dbReference type="NCBIfam" id="TIGR03361">
    <property type="entry name" value="VI_Rhs_Vgr"/>
    <property type="match status" value="1"/>
</dbReference>
<dbReference type="RefSeq" id="WP_284103408.1">
    <property type="nucleotide sequence ID" value="NZ_JARRAF010000133.1"/>
</dbReference>
<feature type="domain" description="Gp5/Type VI secretion system Vgr C-terminal trimerisation" evidence="5">
    <location>
        <begin position="126"/>
        <end position="239"/>
    </location>
</feature>
<comment type="subcellular location">
    <subcellularLocation>
        <location evidence="1">Secreted</location>
    </subcellularLocation>
</comment>
<dbReference type="SUPFAM" id="SSF69255">
    <property type="entry name" value="gp5 N-terminal domain-like"/>
    <property type="match status" value="1"/>
</dbReference>
<evidence type="ECO:0000313" key="7">
    <source>
        <dbReference type="Proteomes" id="UP001172778"/>
    </source>
</evidence>
<evidence type="ECO:0000259" key="5">
    <source>
        <dbReference type="Pfam" id="PF22178"/>
    </source>
</evidence>
<evidence type="ECO:0000256" key="1">
    <source>
        <dbReference type="ARBA" id="ARBA00004613"/>
    </source>
</evidence>
<evidence type="ECO:0000256" key="3">
    <source>
        <dbReference type="ARBA" id="ARBA00022525"/>
    </source>
</evidence>
<dbReference type="InterPro" id="IPR050708">
    <property type="entry name" value="T6SS_VgrG/RHS"/>
</dbReference>
<dbReference type="SUPFAM" id="SSF69349">
    <property type="entry name" value="Phage fibre proteins"/>
    <property type="match status" value="1"/>
</dbReference>
<comment type="caution">
    <text evidence="6">The sequence shown here is derived from an EMBL/GenBank/DDBJ whole genome shotgun (WGS) entry which is preliminary data.</text>
</comment>
<dbReference type="Pfam" id="PF22178">
    <property type="entry name" value="Gp5_trimer_C"/>
    <property type="match status" value="1"/>
</dbReference>